<proteinExistence type="predicted"/>
<comment type="caution">
    <text evidence="1">The sequence shown here is derived from an EMBL/GenBank/DDBJ whole genome shotgun (WGS) entry which is preliminary data.</text>
</comment>
<gene>
    <name evidence="1" type="ORF">RISK_000509</name>
</gene>
<organism evidence="1 2">
    <name type="scientific">Rhodopirellula islandica</name>
    <dbReference type="NCBI Taxonomy" id="595434"/>
    <lineage>
        <taxon>Bacteria</taxon>
        <taxon>Pseudomonadati</taxon>
        <taxon>Planctomycetota</taxon>
        <taxon>Planctomycetia</taxon>
        <taxon>Pirellulales</taxon>
        <taxon>Pirellulaceae</taxon>
        <taxon>Rhodopirellula</taxon>
    </lineage>
</organism>
<dbReference type="EMBL" id="LECT01000006">
    <property type="protein sequence ID" value="KLU07431.1"/>
    <property type="molecule type" value="Genomic_DNA"/>
</dbReference>
<accession>A0A0J1BLP7</accession>
<dbReference type="STRING" id="595434.RISK_000509"/>
<evidence type="ECO:0000313" key="2">
    <source>
        <dbReference type="Proteomes" id="UP000036367"/>
    </source>
</evidence>
<dbReference type="PATRIC" id="fig|595434.4.peg.493"/>
<dbReference type="AlphaFoldDB" id="A0A0J1BLP7"/>
<dbReference type="Proteomes" id="UP000036367">
    <property type="component" value="Unassembled WGS sequence"/>
</dbReference>
<name>A0A0J1BLP7_RHOIS</name>
<keyword evidence="2" id="KW-1185">Reference proteome</keyword>
<protein>
    <submittedName>
        <fullName evidence="1">Uncharacterized protein</fullName>
    </submittedName>
</protein>
<reference evidence="1" key="1">
    <citation type="submission" date="2015-05" db="EMBL/GenBank/DDBJ databases">
        <title>Permanent draft genome of Rhodopirellula islandicus K833.</title>
        <authorList>
            <person name="Kizina J."/>
            <person name="Richter M."/>
            <person name="Glockner F.O."/>
            <person name="Harder J."/>
        </authorList>
    </citation>
    <scope>NUCLEOTIDE SEQUENCE [LARGE SCALE GENOMIC DNA]</scope>
    <source>
        <strain evidence="1">K833</strain>
    </source>
</reference>
<evidence type="ECO:0000313" key="1">
    <source>
        <dbReference type="EMBL" id="KLU07431.1"/>
    </source>
</evidence>
<sequence>MAKRCNLFPSMECDPPRIIDRLVTKPNQAPPFSFPFPTKD</sequence>